<dbReference type="OrthoDB" id="707150at2"/>
<comment type="caution">
    <text evidence="1">The sequence shown here is derived from an EMBL/GenBank/DDBJ whole genome shotgun (WGS) entry which is preliminary data.</text>
</comment>
<sequence>MSKLFSGILVLILFCSCSKDTISPEKIAPEDVKKQLEAYDWIPAFSTSDTKDELYHYKPEDCEKDNNYSFSFGNDFQKLKLQPGKELCGANKETFEQSILDGKSERSFTYDKEKKSIKFADSDQYESYGVLVDGDYLVLTYRNNDPLAFVIPRAYYFKGKSKEKNK</sequence>
<reference evidence="1 2" key="1">
    <citation type="submission" date="2018-09" db="EMBL/GenBank/DDBJ databases">
        <title>Genomic Encyclopedia of Type Strains, Phase III (KMG-III): the genomes of soil and plant-associated and newly described type strains.</title>
        <authorList>
            <person name="Whitman W."/>
        </authorList>
    </citation>
    <scope>NUCLEOTIDE SEQUENCE [LARGE SCALE GENOMIC DNA]</scope>
    <source>
        <strain evidence="1 2">CECT 7938</strain>
    </source>
</reference>
<accession>A0A420AIF7</accession>
<dbReference type="RefSeq" id="WP_147420468.1">
    <property type="nucleotide sequence ID" value="NZ_RAPY01000006.1"/>
</dbReference>
<evidence type="ECO:0000313" key="2">
    <source>
        <dbReference type="Proteomes" id="UP000286246"/>
    </source>
</evidence>
<dbReference type="EMBL" id="RAPY01000006">
    <property type="protein sequence ID" value="RKE44348.1"/>
    <property type="molecule type" value="Genomic_DNA"/>
</dbReference>
<name>A0A420AIF7_SPHD1</name>
<evidence type="ECO:0000313" key="1">
    <source>
        <dbReference type="EMBL" id="RKE44348.1"/>
    </source>
</evidence>
<dbReference type="AlphaFoldDB" id="A0A420AIF7"/>
<dbReference type="PROSITE" id="PS51257">
    <property type="entry name" value="PROKAR_LIPOPROTEIN"/>
    <property type="match status" value="1"/>
</dbReference>
<organism evidence="1 2">
    <name type="scientific">Sphingobacterium detergens</name>
    <dbReference type="NCBI Taxonomy" id="1145106"/>
    <lineage>
        <taxon>Bacteria</taxon>
        <taxon>Pseudomonadati</taxon>
        <taxon>Bacteroidota</taxon>
        <taxon>Sphingobacteriia</taxon>
        <taxon>Sphingobacteriales</taxon>
        <taxon>Sphingobacteriaceae</taxon>
        <taxon>Sphingobacterium</taxon>
    </lineage>
</organism>
<gene>
    <name evidence="1" type="ORF">DFQ12_4817</name>
</gene>
<keyword evidence="2" id="KW-1185">Reference proteome</keyword>
<proteinExistence type="predicted"/>
<protein>
    <recommendedName>
        <fullName evidence="3">Lipocalin-like protein</fullName>
    </recommendedName>
</protein>
<evidence type="ECO:0008006" key="3">
    <source>
        <dbReference type="Google" id="ProtNLM"/>
    </source>
</evidence>
<dbReference type="Proteomes" id="UP000286246">
    <property type="component" value="Unassembled WGS sequence"/>
</dbReference>